<feature type="non-terminal residue" evidence="1">
    <location>
        <position position="141"/>
    </location>
</feature>
<dbReference type="Pfam" id="PF13715">
    <property type="entry name" value="CarbopepD_reg_2"/>
    <property type="match status" value="1"/>
</dbReference>
<sequence length="141" mass="15114">MPLVLIAQDQVLVTGTVVGGKPEMPIAGASVYVSSSMVGNQTDEKGILQGAMLGTTTDFDGNFELRVDPNIKSLVISYMGFESKTIELGNNTKNLRITLKESSENLDEVIITGYQKIEKRKATSAYAKVDVAEIEQAGVAT</sequence>
<dbReference type="Gene3D" id="2.60.40.1120">
    <property type="entry name" value="Carboxypeptidase-like, regulatory domain"/>
    <property type="match status" value="1"/>
</dbReference>
<proteinExistence type="predicted"/>
<dbReference type="EMBL" id="DPMF01000318">
    <property type="protein sequence ID" value="HCV82123.1"/>
    <property type="molecule type" value="Genomic_DNA"/>
</dbReference>
<evidence type="ECO:0000313" key="1">
    <source>
        <dbReference type="EMBL" id="HCV82123.1"/>
    </source>
</evidence>
<accession>A0A3D5J2D0</accession>
<organism evidence="1 2">
    <name type="scientific">Zunongwangia profunda</name>
    <dbReference type="NCBI Taxonomy" id="398743"/>
    <lineage>
        <taxon>Bacteria</taxon>
        <taxon>Pseudomonadati</taxon>
        <taxon>Bacteroidota</taxon>
        <taxon>Flavobacteriia</taxon>
        <taxon>Flavobacteriales</taxon>
        <taxon>Flavobacteriaceae</taxon>
        <taxon>Zunongwangia</taxon>
    </lineage>
</organism>
<gene>
    <name evidence="1" type="ORF">DGQ38_13840</name>
</gene>
<reference evidence="1 2" key="1">
    <citation type="journal article" date="2018" name="Nat. Biotechnol.">
        <title>A standardized bacterial taxonomy based on genome phylogeny substantially revises the tree of life.</title>
        <authorList>
            <person name="Parks D.H."/>
            <person name="Chuvochina M."/>
            <person name="Waite D.W."/>
            <person name="Rinke C."/>
            <person name="Skarshewski A."/>
            <person name="Chaumeil P.A."/>
            <person name="Hugenholtz P."/>
        </authorList>
    </citation>
    <scope>NUCLEOTIDE SEQUENCE [LARGE SCALE GENOMIC DNA]</scope>
    <source>
        <strain evidence="1">UBA9359</strain>
    </source>
</reference>
<name>A0A3D5J2D0_9FLAO</name>
<evidence type="ECO:0000313" key="2">
    <source>
        <dbReference type="Proteomes" id="UP000264330"/>
    </source>
</evidence>
<dbReference type="AlphaFoldDB" id="A0A3D5J2D0"/>
<comment type="caution">
    <text evidence="1">The sequence shown here is derived from an EMBL/GenBank/DDBJ whole genome shotgun (WGS) entry which is preliminary data.</text>
</comment>
<dbReference type="SUPFAM" id="SSF49464">
    <property type="entry name" value="Carboxypeptidase regulatory domain-like"/>
    <property type="match status" value="1"/>
</dbReference>
<dbReference type="Proteomes" id="UP000264330">
    <property type="component" value="Unassembled WGS sequence"/>
</dbReference>
<dbReference type="InterPro" id="IPR008969">
    <property type="entry name" value="CarboxyPept-like_regulatory"/>
</dbReference>
<protein>
    <submittedName>
        <fullName evidence="1">SusC/RagA family TonB-linked outer membrane protein</fullName>
    </submittedName>
</protein>